<reference evidence="5" key="1">
    <citation type="submission" date="2023-01" db="EMBL/GenBank/DDBJ databases">
        <authorList>
            <person name="Van Ghelder C."/>
            <person name="Rancurel C."/>
        </authorList>
    </citation>
    <scope>NUCLEOTIDE SEQUENCE</scope>
    <source>
        <strain evidence="5">CNCM I-4278</strain>
    </source>
</reference>
<keyword evidence="3" id="KW-0560">Oxidoreductase</keyword>
<keyword evidence="6" id="KW-1185">Reference proteome</keyword>
<organism evidence="5 6">
    <name type="scientific">Periconia digitata</name>
    <dbReference type="NCBI Taxonomy" id="1303443"/>
    <lineage>
        <taxon>Eukaryota</taxon>
        <taxon>Fungi</taxon>
        <taxon>Dikarya</taxon>
        <taxon>Ascomycota</taxon>
        <taxon>Pezizomycotina</taxon>
        <taxon>Dothideomycetes</taxon>
        <taxon>Pleosporomycetidae</taxon>
        <taxon>Pleosporales</taxon>
        <taxon>Massarineae</taxon>
        <taxon>Periconiaceae</taxon>
        <taxon>Periconia</taxon>
    </lineage>
</organism>
<dbReference type="EMBL" id="CAOQHR010000001">
    <property type="protein sequence ID" value="CAI6265637.1"/>
    <property type="molecule type" value="Genomic_DNA"/>
</dbReference>
<dbReference type="AlphaFoldDB" id="A0A9W4XH97"/>
<comment type="caution">
    <text evidence="5">The sequence shown here is derived from an EMBL/GenBank/DDBJ whole genome shotgun (WGS) entry which is preliminary data.</text>
</comment>
<dbReference type="SUPFAM" id="SSF51735">
    <property type="entry name" value="NAD(P)-binding Rossmann-fold domains"/>
    <property type="match status" value="1"/>
</dbReference>
<evidence type="ECO:0008006" key="7">
    <source>
        <dbReference type="Google" id="ProtNLM"/>
    </source>
</evidence>
<dbReference type="PRINTS" id="PR00080">
    <property type="entry name" value="SDRFAMILY"/>
</dbReference>
<accession>A0A9W4XH97</accession>
<evidence type="ECO:0000313" key="6">
    <source>
        <dbReference type="Proteomes" id="UP001152607"/>
    </source>
</evidence>
<comment type="similarity">
    <text evidence="1 4">Belongs to the short-chain dehydrogenases/reductases (SDR) family.</text>
</comment>
<gene>
    <name evidence="5" type="ORF">PDIGIT_LOCUS1524</name>
</gene>
<evidence type="ECO:0000256" key="2">
    <source>
        <dbReference type="ARBA" id="ARBA00022857"/>
    </source>
</evidence>
<dbReference type="PANTHER" id="PTHR43963:SF6">
    <property type="entry name" value="CHAIN DEHYDROGENASE FAMILY PROTEIN, PUTATIVE (AFU_ORTHOLOGUE AFUA_3G15350)-RELATED"/>
    <property type="match status" value="1"/>
</dbReference>
<dbReference type="Gene3D" id="3.40.50.720">
    <property type="entry name" value="NAD(P)-binding Rossmann-like Domain"/>
    <property type="match status" value="1"/>
</dbReference>
<evidence type="ECO:0000256" key="3">
    <source>
        <dbReference type="ARBA" id="ARBA00023002"/>
    </source>
</evidence>
<evidence type="ECO:0000256" key="1">
    <source>
        <dbReference type="ARBA" id="ARBA00006484"/>
    </source>
</evidence>
<dbReference type="OrthoDB" id="1933717at2759"/>
<proteinExistence type="inferred from homology"/>
<dbReference type="InterPro" id="IPR002347">
    <property type="entry name" value="SDR_fam"/>
</dbReference>
<protein>
    <recommendedName>
        <fullName evidence="7">Carbonyl reductase</fullName>
    </recommendedName>
</protein>
<dbReference type="InterPro" id="IPR036291">
    <property type="entry name" value="NAD(P)-bd_dom_sf"/>
</dbReference>
<dbReference type="GO" id="GO:0016491">
    <property type="term" value="F:oxidoreductase activity"/>
    <property type="evidence" value="ECO:0007669"/>
    <property type="project" value="UniProtKB-KW"/>
</dbReference>
<dbReference type="Proteomes" id="UP001152607">
    <property type="component" value="Unassembled WGS sequence"/>
</dbReference>
<evidence type="ECO:0000256" key="4">
    <source>
        <dbReference type="RuleBase" id="RU000363"/>
    </source>
</evidence>
<dbReference type="PANTHER" id="PTHR43963">
    <property type="entry name" value="CARBONYL REDUCTASE 1-RELATED"/>
    <property type="match status" value="1"/>
</dbReference>
<name>A0A9W4XH97_9PLEO</name>
<dbReference type="Pfam" id="PF00106">
    <property type="entry name" value="adh_short"/>
    <property type="match status" value="2"/>
</dbReference>
<sequence length="304" mass="32852">MSSYNRIGVVTGANKVSLSLSLSLSLYIQHLSKKKIFHVQQMLTMGVPFQSKKGIGYAIVRQLALQHSASNANKPTTPSLLVYLTARDQARGEAALAEIKQDPQLKAAKALVGDGGAVQIMFRQLDITDRESLKKFVEGVREEHGGEDGGVDFVVNNAAIYLPGFDSEVVKTTLDCNYYSTMGASRAFLPLLKQNGRMVNVASTVGGLSYYPDALRDRFLATQTEADVDAIMHDFQSAVDTGKEEESGFPKLAYEVSKAGLIGATRALALAAKREGKGGVLINSCCPGYVKTDLNGRGKYFLFP</sequence>
<dbReference type="PRINTS" id="PR00081">
    <property type="entry name" value="GDHRDH"/>
</dbReference>
<keyword evidence="2" id="KW-0521">NADP</keyword>
<evidence type="ECO:0000313" key="5">
    <source>
        <dbReference type="EMBL" id="CAI6265637.1"/>
    </source>
</evidence>